<evidence type="ECO:0000313" key="3">
    <source>
        <dbReference type="Proteomes" id="UP000708148"/>
    </source>
</evidence>
<name>A0A8S1J1S6_9CHLO</name>
<feature type="region of interest" description="Disordered" evidence="1">
    <location>
        <begin position="241"/>
        <end position="276"/>
    </location>
</feature>
<evidence type="ECO:0000256" key="1">
    <source>
        <dbReference type="SAM" id="MobiDB-lite"/>
    </source>
</evidence>
<sequence>MVDWYEDQFRPKADRKLTLEEARELSSHWEPIDSDPITFDEIEESIPPPDWPDWQERHFRRVQWMLYLLRLAHVNRGLTVPGERLHESGLIKDDVEFRSRELGIISGYDAWMKIMRNLQDNGAVSELANIWAKMNPPKEGAAEGTPCSWHIVVDHYINLPLPDWYLQEMTKVNEELDAANEEEEQDEDEPLDDWGDLFSNVELPKGGFEELEEMADYRNDIALMVKEAEKRRWQEERVAAEEAKQKRRGAEEARGGSPPGSTSDRDREGGESGPFWMEDGAGEAYLSGDVLTLNCTIMYEIDIEAGQIWRMKFGWAAALGNIKSAEDALMLFRKAAGSEHEGEGRDYSDWGHLRVNV</sequence>
<accession>A0A8S1J1S6</accession>
<gene>
    <name evidence="2" type="ORF">OSTQU699_LOCUS2886</name>
</gene>
<dbReference type="OrthoDB" id="515387at2759"/>
<dbReference type="Proteomes" id="UP000708148">
    <property type="component" value="Unassembled WGS sequence"/>
</dbReference>
<dbReference type="AlphaFoldDB" id="A0A8S1J1S6"/>
<organism evidence="2 3">
    <name type="scientific">Ostreobium quekettii</name>
    <dbReference type="NCBI Taxonomy" id="121088"/>
    <lineage>
        <taxon>Eukaryota</taxon>
        <taxon>Viridiplantae</taxon>
        <taxon>Chlorophyta</taxon>
        <taxon>core chlorophytes</taxon>
        <taxon>Ulvophyceae</taxon>
        <taxon>TCBD clade</taxon>
        <taxon>Bryopsidales</taxon>
        <taxon>Ostreobineae</taxon>
        <taxon>Ostreobiaceae</taxon>
        <taxon>Ostreobium</taxon>
    </lineage>
</organism>
<comment type="caution">
    <text evidence="2">The sequence shown here is derived from an EMBL/GenBank/DDBJ whole genome shotgun (WGS) entry which is preliminary data.</text>
</comment>
<dbReference type="EMBL" id="CAJHUC010000670">
    <property type="protein sequence ID" value="CAD7697527.1"/>
    <property type="molecule type" value="Genomic_DNA"/>
</dbReference>
<evidence type="ECO:0000313" key="2">
    <source>
        <dbReference type="EMBL" id="CAD7697527.1"/>
    </source>
</evidence>
<keyword evidence="3" id="KW-1185">Reference proteome</keyword>
<feature type="compositionally biased region" description="Basic and acidic residues" evidence="1">
    <location>
        <begin position="241"/>
        <end position="254"/>
    </location>
</feature>
<reference evidence="2" key="1">
    <citation type="submission" date="2020-12" db="EMBL/GenBank/DDBJ databases">
        <authorList>
            <person name="Iha C."/>
        </authorList>
    </citation>
    <scope>NUCLEOTIDE SEQUENCE</scope>
</reference>
<protein>
    <submittedName>
        <fullName evidence="2">Uncharacterized protein</fullName>
    </submittedName>
</protein>
<proteinExistence type="predicted"/>